<comment type="caution">
    <text evidence="1">The sequence shown here is derived from an EMBL/GenBank/DDBJ whole genome shotgun (WGS) entry which is preliminary data.</text>
</comment>
<dbReference type="Proteomes" id="UP000648075">
    <property type="component" value="Unassembled WGS sequence"/>
</dbReference>
<proteinExistence type="predicted"/>
<accession>A0A918UHP5</accession>
<organism evidence="1 2">
    <name type="scientific">Novosphingobium colocasiae</name>
    <dbReference type="NCBI Taxonomy" id="1256513"/>
    <lineage>
        <taxon>Bacteria</taxon>
        <taxon>Pseudomonadati</taxon>
        <taxon>Pseudomonadota</taxon>
        <taxon>Alphaproteobacteria</taxon>
        <taxon>Sphingomonadales</taxon>
        <taxon>Sphingomonadaceae</taxon>
        <taxon>Novosphingobium</taxon>
    </lineage>
</organism>
<dbReference type="SUPFAM" id="SSF54909">
    <property type="entry name" value="Dimeric alpha+beta barrel"/>
    <property type="match status" value="1"/>
</dbReference>
<name>A0A918UHP5_9SPHN</name>
<protein>
    <recommendedName>
        <fullName evidence="3">DUF1330 domain-containing protein</fullName>
    </recommendedName>
</protein>
<dbReference type="EMBL" id="BMZA01000011">
    <property type="protein sequence ID" value="GGZ10285.1"/>
    <property type="molecule type" value="Genomic_DNA"/>
</dbReference>
<evidence type="ECO:0000313" key="2">
    <source>
        <dbReference type="Proteomes" id="UP000648075"/>
    </source>
</evidence>
<evidence type="ECO:0008006" key="3">
    <source>
        <dbReference type="Google" id="ProtNLM"/>
    </source>
</evidence>
<dbReference type="PANTHER" id="PTHR40257">
    <property type="match status" value="1"/>
</dbReference>
<dbReference type="Gene3D" id="3.30.70.100">
    <property type="match status" value="1"/>
</dbReference>
<dbReference type="RefSeq" id="WP_189621694.1">
    <property type="nucleotide sequence ID" value="NZ_BMZA01000011.1"/>
</dbReference>
<gene>
    <name evidence="1" type="ORF">GCM10011614_26490</name>
</gene>
<reference evidence="1" key="2">
    <citation type="submission" date="2020-09" db="EMBL/GenBank/DDBJ databases">
        <authorList>
            <person name="Sun Q."/>
            <person name="Kim S."/>
        </authorList>
    </citation>
    <scope>NUCLEOTIDE SEQUENCE</scope>
    <source>
        <strain evidence="1">KCTC 32255</strain>
    </source>
</reference>
<sequence>MPAAVAMVPDLIDAVAAAAPAGEPILMLNLLRFRPQADYAADAGVSPCTGREAYYDRYAPVASRLIFAQGARIHAYGTALGNLIAPADEVWDELLLVEYPDARTFQALFHNPEYQAVVFHRTAALADSRLTPFLASSAGL</sequence>
<dbReference type="PANTHER" id="PTHR40257:SF1">
    <property type="entry name" value="DUF1330 DOMAIN-CONTAINING PROTEIN"/>
    <property type="match status" value="1"/>
</dbReference>
<dbReference type="AlphaFoldDB" id="A0A918UHP5"/>
<dbReference type="InterPro" id="IPR011008">
    <property type="entry name" value="Dimeric_a/b-barrel"/>
</dbReference>
<keyword evidence="2" id="KW-1185">Reference proteome</keyword>
<reference evidence="1" key="1">
    <citation type="journal article" date="2014" name="Int. J. Syst. Evol. Microbiol.">
        <title>Complete genome sequence of Corynebacterium casei LMG S-19264T (=DSM 44701T), isolated from a smear-ripened cheese.</title>
        <authorList>
            <consortium name="US DOE Joint Genome Institute (JGI-PGF)"/>
            <person name="Walter F."/>
            <person name="Albersmeier A."/>
            <person name="Kalinowski J."/>
            <person name="Ruckert C."/>
        </authorList>
    </citation>
    <scope>NUCLEOTIDE SEQUENCE</scope>
    <source>
        <strain evidence="1">KCTC 32255</strain>
    </source>
</reference>
<evidence type="ECO:0000313" key="1">
    <source>
        <dbReference type="EMBL" id="GGZ10285.1"/>
    </source>
</evidence>